<evidence type="ECO:0000313" key="3">
    <source>
        <dbReference type="Proteomes" id="UP000605201"/>
    </source>
</evidence>
<sequence>MFNNKNGIESLLLLLGERLREARLARNESQELFAQRLGLTRQSYSRMEKGSPQTLIGNWLAACSILGRLDGWQEVLAPKEDLFAKFEKKSRERQRAGGRRKKMT</sequence>
<dbReference type="PROSITE" id="PS50943">
    <property type="entry name" value="HTH_CROC1"/>
    <property type="match status" value="1"/>
</dbReference>
<dbReference type="InterPro" id="IPR010982">
    <property type="entry name" value="Lambda_DNA-bd_dom_sf"/>
</dbReference>
<dbReference type="Pfam" id="PF13560">
    <property type="entry name" value="HTH_31"/>
    <property type="match status" value="1"/>
</dbReference>
<protein>
    <submittedName>
        <fullName evidence="2">Helix-turn-helix transcriptional regulator</fullName>
    </submittedName>
</protein>
<gene>
    <name evidence="2" type="ORF">H8D96_21985</name>
</gene>
<dbReference type="Proteomes" id="UP000605201">
    <property type="component" value="Unassembled WGS sequence"/>
</dbReference>
<dbReference type="SUPFAM" id="SSF47413">
    <property type="entry name" value="lambda repressor-like DNA-binding domains"/>
    <property type="match status" value="1"/>
</dbReference>
<feature type="domain" description="HTH cro/C1-type" evidence="1">
    <location>
        <begin position="19"/>
        <end position="50"/>
    </location>
</feature>
<organism evidence="2 3">
    <name type="scientific">Candidatus Desulfatibia vada</name>
    <dbReference type="NCBI Taxonomy" id="2841696"/>
    <lineage>
        <taxon>Bacteria</taxon>
        <taxon>Pseudomonadati</taxon>
        <taxon>Thermodesulfobacteriota</taxon>
        <taxon>Desulfobacteria</taxon>
        <taxon>Desulfobacterales</taxon>
        <taxon>Desulfobacterales incertae sedis</taxon>
        <taxon>Candidatus Desulfatibia</taxon>
    </lineage>
</organism>
<dbReference type="AlphaFoldDB" id="A0A8J6TRV8"/>
<dbReference type="Gene3D" id="1.10.260.40">
    <property type="entry name" value="lambda repressor-like DNA-binding domains"/>
    <property type="match status" value="1"/>
</dbReference>
<name>A0A8J6TRV8_9BACT</name>
<accession>A0A8J6TRV8</accession>
<dbReference type="EMBL" id="JACNIG010000464">
    <property type="protein sequence ID" value="MBC8434588.1"/>
    <property type="molecule type" value="Genomic_DNA"/>
</dbReference>
<evidence type="ECO:0000259" key="1">
    <source>
        <dbReference type="PROSITE" id="PS50943"/>
    </source>
</evidence>
<proteinExistence type="predicted"/>
<dbReference type="GO" id="GO:0003677">
    <property type="term" value="F:DNA binding"/>
    <property type="evidence" value="ECO:0007669"/>
    <property type="project" value="InterPro"/>
</dbReference>
<evidence type="ECO:0000313" key="2">
    <source>
        <dbReference type="EMBL" id="MBC8434588.1"/>
    </source>
</evidence>
<dbReference type="SMART" id="SM00530">
    <property type="entry name" value="HTH_XRE"/>
    <property type="match status" value="1"/>
</dbReference>
<reference evidence="2 3" key="1">
    <citation type="submission" date="2020-08" db="EMBL/GenBank/DDBJ databases">
        <title>Bridging the membrane lipid divide: bacteria of the FCB group superphylum have the potential to synthesize archaeal ether lipids.</title>
        <authorList>
            <person name="Villanueva L."/>
            <person name="Von Meijenfeldt F.A.B."/>
            <person name="Westbye A.B."/>
            <person name="Yadav S."/>
            <person name="Hopmans E.C."/>
            <person name="Dutilh B.E."/>
            <person name="Sinninghe Damste J.S."/>
        </authorList>
    </citation>
    <scope>NUCLEOTIDE SEQUENCE [LARGE SCALE GENOMIC DNA]</scope>
    <source>
        <strain evidence="2">NIOZ-UU17</strain>
    </source>
</reference>
<dbReference type="InterPro" id="IPR001387">
    <property type="entry name" value="Cro/C1-type_HTH"/>
</dbReference>
<comment type="caution">
    <text evidence="2">The sequence shown here is derived from an EMBL/GenBank/DDBJ whole genome shotgun (WGS) entry which is preliminary data.</text>
</comment>
<dbReference type="CDD" id="cd00093">
    <property type="entry name" value="HTH_XRE"/>
    <property type="match status" value="1"/>
</dbReference>